<accession>A0A4Y6PVM4</accession>
<dbReference type="AlphaFoldDB" id="A0A4Y6PVM4"/>
<dbReference type="Proteomes" id="UP000315995">
    <property type="component" value="Chromosome"/>
</dbReference>
<accession>A0A5B8Y786</accession>
<evidence type="ECO:0000313" key="4">
    <source>
        <dbReference type="Proteomes" id="UP000315995"/>
    </source>
</evidence>
<organism evidence="3 4">
    <name type="scientific">Persicimonas caeni</name>
    <dbReference type="NCBI Taxonomy" id="2292766"/>
    <lineage>
        <taxon>Bacteria</taxon>
        <taxon>Deltaproteobacteria</taxon>
        <taxon>Bradymonadales</taxon>
        <taxon>Bradymonadaceae</taxon>
        <taxon>Persicimonas</taxon>
    </lineage>
</organism>
<dbReference type="RefSeq" id="WP_141198844.1">
    <property type="nucleotide sequence ID" value="NZ_CP041186.1"/>
</dbReference>
<evidence type="ECO:0000256" key="1">
    <source>
        <dbReference type="SAM" id="SignalP"/>
    </source>
</evidence>
<dbReference type="OrthoDB" id="7877327at2"/>
<dbReference type="InterPro" id="IPR011992">
    <property type="entry name" value="EF-hand-dom_pair"/>
</dbReference>
<protein>
    <recommendedName>
        <fullName evidence="2">EF-hand domain-containing protein</fullName>
    </recommendedName>
</protein>
<evidence type="ECO:0000259" key="2">
    <source>
        <dbReference type="PROSITE" id="PS50222"/>
    </source>
</evidence>
<feature type="domain" description="EF-hand" evidence="2">
    <location>
        <begin position="161"/>
        <end position="196"/>
    </location>
</feature>
<sequence>MTCNQRLLAALAMLGFAALGACIPEQNLPDPADQAVTATPDTQFHNWARGDAQIDEYDFTQAVETMRVFEMWDGNGNGVVGREEFTRHAFRVWDVDRSGSVEADEWKRAAASFYRSQQPYGEFGDWDLDADDDLGIDEVQQGFERTNLFRYWDANDDGYLTRGEFASEAFAAWDTTDNGMIDQSEWNQAIELWVMRFRRAPTT</sequence>
<dbReference type="PROSITE" id="PS50222">
    <property type="entry name" value="EF_HAND_2"/>
    <property type="match status" value="2"/>
</dbReference>
<feature type="domain" description="EF-hand" evidence="2">
    <location>
        <begin position="81"/>
        <end position="116"/>
    </location>
</feature>
<feature type="chain" id="PRO_5030106515" description="EF-hand domain-containing protein" evidence="1">
    <location>
        <begin position="22"/>
        <end position="203"/>
    </location>
</feature>
<feature type="signal peptide" evidence="1">
    <location>
        <begin position="1"/>
        <end position="21"/>
    </location>
</feature>
<dbReference type="InterPro" id="IPR018247">
    <property type="entry name" value="EF_Hand_1_Ca_BS"/>
</dbReference>
<name>A0A4Y6PVM4_PERCE</name>
<dbReference type="PROSITE" id="PS51257">
    <property type="entry name" value="PROKAR_LIPOPROTEIN"/>
    <property type="match status" value="1"/>
</dbReference>
<keyword evidence="1" id="KW-0732">Signal</keyword>
<proteinExistence type="predicted"/>
<evidence type="ECO:0000313" key="3">
    <source>
        <dbReference type="EMBL" id="QDG52372.1"/>
    </source>
</evidence>
<dbReference type="Gene3D" id="1.10.238.10">
    <property type="entry name" value="EF-hand"/>
    <property type="match status" value="2"/>
</dbReference>
<dbReference type="Pfam" id="PF13202">
    <property type="entry name" value="EF-hand_5"/>
    <property type="match status" value="1"/>
</dbReference>
<dbReference type="InterPro" id="IPR002048">
    <property type="entry name" value="EF_hand_dom"/>
</dbReference>
<gene>
    <name evidence="3" type="ORF">FIV42_16975</name>
</gene>
<dbReference type="GO" id="GO:0005509">
    <property type="term" value="F:calcium ion binding"/>
    <property type="evidence" value="ECO:0007669"/>
    <property type="project" value="InterPro"/>
</dbReference>
<reference evidence="3 4" key="1">
    <citation type="submission" date="2019-06" db="EMBL/GenBank/DDBJ databases">
        <title>Persicimonas caeni gen. nov., sp. nov., a predatory bacterium isolated from solar saltern.</title>
        <authorList>
            <person name="Wang S."/>
        </authorList>
    </citation>
    <scope>NUCLEOTIDE SEQUENCE [LARGE SCALE GENOMIC DNA]</scope>
    <source>
        <strain evidence="3 4">YN101</strain>
    </source>
</reference>
<dbReference type="EMBL" id="CP041186">
    <property type="protein sequence ID" value="QDG52372.1"/>
    <property type="molecule type" value="Genomic_DNA"/>
</dbReference>
<keyword evidence="4" id="KW-1185">Reference proteome</keyword>
<dbReference type="SUPFAM" id="SSF47473">
    <property type="entry name" value="EF-hand"/>
    <property type="match status" value="1"/>
</dbReference>
<dbReference type="PROSITE" id="PS00018">
    <property type="entry name" value="EF_HAND_1"/>
    <property type="match status" value="1"/>
</dbReference>